<evidence type="ECO:0000313" key="1">
    <source>
        <dbReference type="EMBL" id="CAD9477339.1"/>
    </source>
</evidence>
<dbReference type="AlphaFoldDB" id="A0A7S2H155"/>
<sequence length="162" mass="18569">MYAIIMMLAVVKAAPPAPGSRLIPYARARAAVHRLSLRTEQEWREWVSDNKPGITSKFSFLMPDDPDLCYPAFQSWDDWLGVPLPYDEAREVVKTLGISSQMHWWAWTRERDVELQSLRVPSRPHLFYGKAWRGYDHWLSLPEVPLVLPAGFGDNSFGGDDP</sequence>
<proteinExistence type="predicted"/>
<name>A0A7S2H155_9EUKA</name>
<gene>
    <name evidence="1" type="ORF">CBRE1094_LOCUS24188</name>
</gene>
<organism evidence="1">
    <name type="scientific">Haptolina brevifila</name>
    <dbReference type="NCBI Taxonomy" id="156173"/>
    <lineage>
        <taxon>Eukaryota</taxon>
        <taxon>Haptista</taxon>
        <taxon>Haptophyta</taxon>
        <taxon>Prymnesiophyceae</taxon>
        <taxon>Prymnesiales</taxon>
        <taxon>Prymnesiaceae</taxon>
        <taxon>Haptolina</taxon>
    </lineage>
</organism>
<accession>A0A7S2H155</accession>
<protein>
    <submittedName>
        <fullName evidence="1">Uncharacterized protein</fullName>
    </submittedName>
</protein>
<reference evidence="1" key="1">
    <citation type="submission" date="2021-01" db="EMBL/GenBank/DDBJ databases">
        <authorList>
            <person name="Corre E."/>
            <person name="Pelletier E."/>
            <person name="Niang G."/>
            <person name="Scheremetjew M."/>
            <person name="Finn R."/>
            <person name="Kale V."/>
            <person name="Holt S."/>
            <person name="Cochrane G."/>
            <person name="Meng A."/>
            <person name="Brown T."/>
            <person name="Cohen L."/>
        </authorList>
    </citation>
    <scope>NUCLEOTIDE SEQUENCE</scope>
    <source>
        <strain evidence="1">UTEX LB 985</strain>
    </source>
</reference>
<dbReference type="EMBL" id="HBGU01044390">
    <property type="protein sequence ID" value="CAD9477339.1"/>
    <property type="molecule type" value="Transcribed_RNA"/>
</dbReference>